<dbReference type="Pfam" id="PF01975">
    <property type="entry name" value="SurE"/>
    <property type="match status" value="1"/>
</dbReference>
<keyword evidence="3" id="KW-1185">Reference proteome</keyword>
<dbReference type="GeneID" id="29001104"/>
<evidence type="ECO:0000313" key="3">
    <source>
        <dbReference type="Proteomes" id="UP000077315"/>
    </source>
</evidence>
<dbReference type="GO" id="GO:0000932">
    <property type="term" value="C:P-body"/>
    <property type="evidence" value="ECO:0007669"/>
    <property type="project" value="TreeGrafter"/>
</dbReference>
<gene>
    <name evidence="2" type="ORF">PHYBLDRAFT_55614</name>
</gene>
<accession>A0A167NKZ8</accession>
<proteinExistence type="predicted"/>
<dbReference type="Gene3D" id="3.40.1210.10">
    <property type="entry name" value="Survival protein SurE-like phosphatase/nucleotidase"/>
    <property type="match status" value="1"/>
</dbReference>
<feature type="domain" description="Survival protein SurE-like phosphatase/nucleotidase" evidence="1">
    <location>
        <begin position="10"/>
        <end position="212"/>
    </location>
</feature>
<dbReference type="OrthoDB" id="202825at2759"/>
<reference evidence="3" key="1">
    <citation type="submission" date="2015-06" db="EMBL/GenBank/DDBJ databases">
        <title>Expansion of signal transduction pathways in fungi by whole-genome duplication.</title>
        <authorList>
            <consortium name="DOE Joint Genome Institute"/>
            <person name="Corrochano L.M."/>
            <person name="Kuo A."/>
            <person name="Marcet-Houben M."/>
            <person name="Polaino S."/>
            <person name="Salamov A."/>
            <person name="Villalobos J.M."/>
            <person name="Alvarez M.I."/>
            <person name="Avalos J."/>
            <person name="Benito E.P."/>
            <person name="Benoit I."/>
            <person name="Burger G."/>
            <person name="Camino L.P."/>
            <person name="Canovas D."/>
            <person name="Cerda-Olmedo E."/>
            <person name="Cheng J.-F."/>
            <person name="Dominguez A."/>
            <person name="Elias M."/>
            <person name="Eslava A.P."/>
            <person name="Glaser F."/>
            <person name="Grimwood J."/>
            <person name="Gutierrez G."/>
            <person name="Heitman J."/>
            <person name="Henrissat B."/>
            <person name="Iturriaga E.A."/>
            <person name="Lang B.F."/>
            <person name="Lavin J.L."/>
            <person name="Lee S."/>
            <person name="Li W."/>
            <person name="Lindquist E."/>
            <person name="Lopez-Garcia S."/>
            <person name="Luque E.M."/>
            <person name="Marcos A.T."/>
            <person name="Martin J."/>
            <person name="McCluskey K."/>
            <person name="Medina H.R."/>
            <person name="Miralles-Duran A."/>
            <person name="Miyazaki A."/>
            <person name="Munoz-Torres E."/>
            <person name="Oguiza J.A."/>
            <person name="Ohm R."/>
            <person name="Olmedo M."/>
            <person name="Orejas M."/>
            <person name="Ortiz-Castellanos L."/>
            <person name="Pisabarro A.G."/>
            <person name="Rodriguez-Romero J."/>
            <person name="Ruiz-Herrera J."/>
            <person name="Ruiz-Vazquez R."/>
            <person name="Sanz C."/>
            <person name="Schackwitz W."/>
            <person name="Schmutz J."/>
            <person name="Shahriari M."/>
            <person name="Shelest E."/>
            <person name="Silva-Franco F."/>
            <person name="Soanes D."/>
            <person name="Syed K."/>
            <person name="Tagua V.G."/>
            <person name="Talbot N.J."/>
            <person name="Thon M."/>
            <person name="De vries R.P."/>
            <person name="Wiebenga A."/>
            <person name="Yadav J.S."/>
            <person name="Braun E.L."/>
            <person name="Baker S."/>
            <person name="Garre V."/>
            <person name="Horwitz B."/>
            <person name="Torres-Martinez S."/>
            <person name="Idnurm A."/>
            <person name="Herrera-Estrella A."/>
            <person name="Gabaldon T."/>
            <person name="Grigoriev I.V."/>
        </authorList>
    </citation>
    <scope>NUCLEOTIDE SEQUENCE [LARGE SCALE GENOMIC DNA]</scope>
    <source>
        <strain evidence="3">NRRL 1555(-)</strain>
    </source>
</reference>
<dbReference type="InterPro" id="IPR027746">
    <property type="entry name" value="TTL"/>
</dbReference>
<dbReference type="PANTHER" id="PTHR47551">
    <property type="entry name" value="TUBULIN--TYROSINE LIGASE PBY1-RELATED"/>
    <property type="match status" value="1"/>
</dbReference>
<dbReference type="EMBL" id="KV440976">
    <property type="protein sequence ID" value="OAD76164.1"/>
    <property type="molecule type" value="Genomic_DNA"/>
</dbReference>
<dbReference type="InterPro" id="IPR036523">
    <property type="entry name" value="SurE-like_sf"/>
</dbReference>
<dbReference type="STRING" id="763407.A0A167NKZ8"/>
<protein>
    <recommendedName>
        <fullName evidence="1">Survival protein SurE-like phosphatase/nucleotidase domain-containing protein</fullName>
    </recommendedName>
</protein>
<dbReference type="PANTHER" id="PTHR47551:SF1">
    <property type="entry name" value="TUBULIN--TYROSINE LIGASE PBY1-RELATED"/>
    <property type="match status" value="1"/>
</dbReference>
<organism evidence="2 3">
    <name type="scientific">Phycomyces blakesleeanus (strain ATCC 8743b / DSM 1359 / FGSC 10004 / NBRC 33097 / NRRL 1555)</name>
    <dbReference type="NCBI Taxonomy" id="763407"/>
    <lineage>
        <taxon>Eukaryota</taxon>
        <taxon>Fungi</taxon>
        <taxon>Fungi incertae sedis</taxon>
        <taxon>Mucoromycota</taxon>
        <taxon>Mucoromycotina</taxon>
        <taxon>Mucoromycetes</taxon>
        <taxon>Mucorales</taxon>
        <taxon>Phycomycetaceae</taxon>
        <taxon>Phycomyces</taxon>
    </lineage>
</organism>
<dbReference type="Proteomes" id="UP000077315">
    <property type="component" value="Unassembled WGS sequence"/>
</dbReference>
<sequence length="306" mass="34320">MSTTNKSFRVLITNDDGPPNEEESPFILSFIEYLESFGWDVKVCLPNSQKSWISKSFMIKDSIEVSYYNRKTRQINHHQSSPSDFVLLSGTPATCVNIALYHIFKDESFDLVLAGPNFGRNSSTIYTLASGTIGAAMEAVLCDQKAIALSYSFYSRDFSKSKIDHACEMAFKVINHLCILDEWPKNGLFNVNVPLVEEECPVHLTTFAQASYGSLFKPIGLPAANVVEGSENVEQQVRMEGEGESGRQVFRFLPDYKTLSISKTLEPGTDAWALENRFISVTPMLASFELAKQPNVNYRFESLNKL</sequence>
<dbReference type="NCBIfam" id="TIGR00087">
    <property type="entry name" value="surE"/>
    <property type="match status" value="1"/>
</dbReference>
<dbReference type="GO" id="GO:0016787">
    <property type="term" value="F:hydrolase activity"/>
    <property type="evidence" value="ECO:0007669"/>
    <property type="project" value="InterPro"/>
</dbReference>
<dbReference type="RefSeq" id="XP_018294204.1">
    <property type="nucleotide sequence ID" value="XM_018440198.1"/>
</dbReference>
<dbReference type="InterPro" id="IPR002828">
    <property type="entry name" value="SurE-like_Pase/nucleotidase"/>
</dbReference>
<dbReference type="AlphaFoldDB" id="A0A167NKZ8"/>
<evidence type="ECO:0000313" key="2">
    <source>
        <dbReference type="EMBL" id="OAD76164.1"/>
    </source>
</evidence>
<dbReference type="SUPFAM" id="SSF64167">
    <property type="entry name" value="SurE-like"/>
    <property type="match status" value="1"/>
</dbReference>
<dbReference type="InParanoid" id="A0A167NKZ8"/>
<name>A0A167NKZ8_PHYB8</name>
<evidence type="ECO:0000259" key="1">
    <source>
        <dbReference type="Pfam" id="PF01975"/>
    </source>
</evidence>
<dbReference type="VEuPathDB" id="FungiDB:PHYBLDRAFT_55614"/>